<dbReference type="Proteomes" id="UP001316803">
    <property type="component" value="Unassembled WGS sequence"/>
</dbReference>
<proteinExistence type="inferred from homology"/>
<dbReference type="PRINTS" id="PR00081">
    <property type="entry name" value="GDHRDH"/>
</dbReference>
<comment type="similarity">
    <text evidence="1 4">Belongs to the short-chain dehydrogenases/reductases (SDR) family.</text>
</comment>
<accession>A0AAN8EH01</accession>
<dbReference type="Gene3D" id="3.40.50.720">
    <property type="entry name" value="NAD(P)-binding Rossmann-like Domain"/>
    <property type="match status" value="1"/>
</dbReference>
<organism evidence="5 6">
    <name type="scientific">Knufia fluminis</name>
    <dbReference type="NCBI Taxonomy" id="191047"/>
    <lineage>
        <taxon>Eukaryota</taxon>
        <taxon>Fungi</taxon>
        <taxon>Dikarya</taxon>
        <taxon>Ascomycota</taxon>
        <taxon>Pezizomycotina</taxon>
        <taxon>Eurotiomycetes</taxon>
        <taxon>Chaetothyriomycetidae</taxon>
        <taxon>Chaetothyriales</taxon>
        <taxon>Trichomeriaceae</taxon>
        <taxon>Knufia</taxon>
    </lineage>
</organism>
<gene>
    <name evidence="5" type="ORF">OHC33_004036</name>
</gene>
<name>A0AAN8EH01_9EURO</name>
<comment type="caution">
    <text evidence="5">The sequence shown here is derived from an EMBL/GenBank/DDBJ whole genome shotgun (WGS) entry which is preliminary data.</text>
</comment>
<dbReference type="AlphaFoldDB" id="A0AAN8EH01"/>
<dbReference type="InterPro" id="IPR036291">
    <property type="entry name" value="NAD(P)-bd_dom_sf"/>
</dbReference>
<evidence type="ECO:0000313" key="6">
    <source>
        <dbReference type="Proteomes" id="UP001316803"/>
    </source>
</evidence>
<dbReference type="PRINTS" id="PR00080">
    <property type="entry name" value="SDRFAMILY"/>
</dbReference>
<evidence type="ECO:0000313" key="5">
    <source>
        <dbReference type="EMBL" id="KAK5955353.1"/>
    </source>
</evidence>
<evidence type="ECO:0000256" key="2">
    <source>
        <dbReference type="ARBA" id="ARBA00022857"/>
    </source>
</evidence>
<evidence type="ECO:0000256" key="4">
    <source>
        <dbReference type="RuleBase" id="RU000363"/>
    </source>
</evidence>
<reference evidence="5 6" key="1">
    <citation type="submission" date="2022-12" db="EMBL/GenBank/DDBJ databases">
        <title>Genomic features and morphological characterization of a novel Knufia sp. strain isolated from spacecraft assembly facility.</title>
        <authorList>
            <person name="Teixeira M."/>
            <person name="Chander A.M."/>
            <person name="Stajich J.E."/>
            <person name="Venkateswaran K."/>
        </authorList>
    </citation>
    <scope>NUCLEOTIDE SEQUENCE [LARGE SCALE GENOMIC DNA]</scope>
    <source>
        <strain evidence="5 6">FJI-L2-BK-P2</strain>
    </source>
</reference>
<evidence type="ECO:0000256" key="1">
    <source>
        <dbReference type="ARBA" id="ARBA00006484"/>
    </source>
</evidence>
<keyword evidence="2" id="KW-0521">NADP</keyword>
<dbReference type="PANTHER" id="PTHR43963:SF6">
    <property type="entry name" value="CHAIN DEHYDROGENASE FAMILY PROTEIN, PUTATIVE (AFU_ORTHOLOGUE AFUA_3G15350)-RELATED"/>
    <property type="match status" value="1"/>
</dbReference>
<protein>
    <recommendedName>
        <fullName evidence="7">Carbonyl reductase</fullName>
    </recommendedName>
</protein>
<dbReference type="SUPFAM" id="SSF51735">
    <property type="entry name" value="NAD(P)-binding Rossmann-fold domains"/>
    <property type="match status" value="1"/>
</dbReference>
<keyword evidence="6" id="KW-1185">Reference proteome</keyword>
<dbReference type="InterPro" id="IPR002347">
    <property type="entry name" value="SDR_fam"/>
</dbReference>
<dbReference type="EMBL" id="JAKLMC020000007">
    <property type="protein sequence ID" value="KAK5955353.1"/>
    <property type="molecule type" value="Genomic_DNA"/>
</dbReference>
<dbReference type="Pfam" id="PF00106">
    <property type="entry name" value="adh_short"/>
    <property type="match status" value="2"/>
</dbReference>
<evidence type="ECO:0008006" key="7">
    <source>
        <dbReference type="Google" id="ProtNLM"/>
    </source>
</evidence>
<dbReference type="PANTHER" id="PTHR43963">
    <property type="entry name" value="CARBONYL REDUCTASE 1-RELATED"/>
    <property type="match status" value="1"/>
</dbReference>
<sequence length="291" mass="31420">MSSYSRVAAVTGANKGVGLACVRQLALQYPQSSLNNGPFLIYLAARNKERGEKAVQDILQDPQLKEAKALQKDGGLSEVKYLPLDIDSKDSIKSFAATLKKEHPDGIDILLNNAGIAMDGFDANVVKKTLHCNYYGTMEAVKQMLPQIKDGGRIVNVASSVGLLDSKYAGPIRERFLNAKKTEEITDLMEEFTSAVEKNQYEGTWPGAAYKVSKAGVIGMTKTLAMDNAKSGSRVLINSCCPGYVNTDMTKGRGAKTPDEGAQTPVLLALGEIGGSNANFWYNGKITAWEK</sequence>
<dbReference type="GO" id="GO:0016491">
    <property type="term" value="F:oxidoreductase activity"/>
    <property type="evidence" value="ECO:0007669"/>
    <property type="project" value="UniProtKB-KW"/>
</dbReference>
<evidence type="ECO:0000256" key="3">
    <source>
        <dbReference type="ARBA" id="ARBA00023002"/>
    </source>
</evidence>
<keyword evidence="3" id="KW-0560">Oxidoreductase</keyword>